<evidence type="ECO:0000313" key="2">
    <source>
        <dbReference type="Proteomes" id="UP000001137"/>
    </source>
</evidence>
<dbReference type="HOGENOM" id="CLU_1458266_0_0_2"/>
<keyword evidence="2" id="KW-1185">Reference proteome</keyword>
<gene>
    <name evidence="1" type="ordered locus">Cmaq_1635</name>
</gene>
<dbReference type="EMBL" id="CP000852">
    <property type="protein sequence ID" value="ABW02458.1"/>
    <property type="molecule type" value="Genomic_DNA"/>
</dbReference>
<dbReference type="InterPro" id="IPR009057">
    <property type="entry name" value="Homeodomain-like_sf"/>
</dbReference>
<evidence type="ECO:0000313" key="1">
    <source>
        <dbReference type="EMBL" id="ABW02458.1"/>
    </source>
</evidence>
<name>A8M9Y7_CALMQ</name>
<dbReference type="GeneID" id="25393802"/>
<organism evidence="1 2">
    <name type="scientific">Caldivirga maquilingensis (strain ATCC 700844 / DSM 13496 / JCM 10307 / IC-167)</name>
    <dbReference type="NCBI Taxonomy" id="397948"/>
    <lineage>
        <taxon>Archaea</taxon>
        <taxon>Thermoproteota</taxon>
        <taxon>Thermoprotei</taxon>
        <taxon>Thermoproteales</taxon>
        <taxon>Thermoproteaceae</taxon>
        <taxon>Caldivirga</taxon>
    </lineage>
</organism>
<dbReference type="Pfam" id="PF13384">
    <property type="entry name" value="HTH_23"/>
    <property type="match status" value="1"/>
</dbReference>
<dbReference type="AlphaFoldDB" id="A8M9Y7"/>
<dbReference type="KEGG" id="cma:Cmaq_1635"/>
<dbReference type="Proteomes" id="UP000001137">
    <property type="component" value="Chromosome"/>
</dbReference>
<protein>
    <submittedName>
        <fullName evidence="1">Bacterio-opsin activator, HTH domain protein</fullName>
    </submittedName>
</protein>
<dbReference type="RefSeq" id="WP_012186677.1">
    <property type="nucleotide sequence ID" value="NC_009954.1"/>
</dbReference>
<dbReference type="SUPFAM" id="SSF46689">
    <property type="entry name" value="Homeodomain-like"/>
    <property type="match status" value="1"/>
</dbReference>
<dbReference type="OrthoDB" id="28799at2157"/>
<reference evidence="1 2" key="1">
    <citation type="submission" date="2007-10" db="EMBL/GenBank/DDBJ databases">
        <title>Complete sequence of Caldivirga maquilingensis IC-167.</title>
        <authorList>
            <consortium name="US DOE Joint Genome Institute"/>
            <person name="Copeland A."/>
            <person name="Lucas S."/>
            <person name="Lapidus A."/>
            <person name="Barry K."/>
            <person name="Glavina del Rio T."/>
            <person name="Dalin E."/>
            <person name="Tice H."/>
            <person name="Pitluck S."/>
            <person name="Saunders E."/>
            <person name="Brettin T."/>
            <person name="Bruce D."/>
            <person name="Detter J.C."/>
            <person name="Han C."/>
            <person name="Schmutz J."/>
            <person name="Larimer F."/>
            <person name="Land M."/>
            <person name="Hauser L."/>
            <person name="Kyrpides N."/>
            <person name="Ivanova N."/>
            <person name="Biddle J.F."/>
            <person name="Zhang Z."/>
            <person name="Fitz-Gibbon S.T."/>
            <person name="Lowe T.M."/>
            <person name="Saltikov C."/>
            <person name="House C.H."/>
            <person name="Richardson P."/>
        </authorList>
    </citation>
    <scope>NUCLEOTIDE SEQUENCE [LARGE SCALE GENOMIC DNA]</scope>
    <source>
        <strain evidence="2">ATCC 700844 / DSM 13496 / JCM 10307 / IC-167</strain>
    </source>
</reference>
<sequence>MGKLTKTELAVGDLYYRQGLKPREIAQRLGISINTVYKALSKYRAYSRDNVSVVEKPQESTEPSNNNMQQPLGVASINLSFTVSINQPPSASYLELNNVGETLNSLMREIKLIKDDYAQLINAIMDLKKLITSINTLSCSNGYDKPNDGQRDLNLPSFVKDNVWVDIIRSKEGGRSMFISAKGS</sequence>
<proteinExistence type="predicted"/>
<dbReference type="eggNOG" id="arCOG05671">
    <property type="taxonomic scope" value="Archaea"/>
</dbReference>
<dbReference type="Gene3D" id="1.10.10.60">
    <property type="entry name" value="Homeodomain-like"/>
    <property type="match status" value="1"/>
</dbReference>
<accession>A8M9Y7</accession>
<dbReference type="STRING" id="397948.Cmaq_1635"/>